<dbReference type="EMBL" id="CP071504">
    <property type="protein sequence ID" value="QSX29427.1"/>
    <property type="molecule type" value="Genomic_DNA"/>
</dbReference>
<organism evidence="1 2">
    <name type="scientific">Shewanella cyperi</name>
    <dbReference type="NCBI Taxonomy" id="2814292"/>
    <lineage>
        <taxon>Bacteria</taxon>
        <taxon>Pseudomonadati</taxon>
        <taxon>Pseudomonadota</taxon>
        <taxon>Gammaproteobacteria</taxon>
        <taxon>Alteromonadales</taxon>
        <taxon>Shewanellaceae</taxon>
        <taxon>Shewanella</taxon>
    </lineage>
</organism>
<accession>A0A975AJL7</accession>
<evidence type="ECO:0000313" key="1">
    <source>
        <dbReference type="EMBL" id="QSX29427.1"/>
    </source>
</evidence>
<dbReference type="Pfam" id="PF00300">
    <property type="entry name" value="His_Phos_1"/>
    <property type="match status" value="1"/>
</dbReference>
<dbReference type="InterPro" id="IPR013078">
    <property type="entry name" value="His_Pase_superF_clade-1"/>
</dbReference>
<dbReference type="Proteomes" id="UP000663281">
    <property type="component" value="Chromosome"/>
</dbReference>
<dbReference type="KEGG" id="scyp:JYB88_14630"/>
<dbReference type="SMART" id="SM00855">
    <property type="entry name" value="PGAM"/>
    <property type="match status" value="1"/>
</dbReference>
<keyword evidence="2" id="KW-1185">Reference proteome</keyword>
<gene>
    <name evidence="1" type="ORF">JYB88_14630</name>
</gene>
<dbReference type="Gene3D" id="3.40.50.1240">
    <property type="entry name" value="Phosphoglycerate mutase-like"/>
    <property type="match status" value="1"/>
</dbReference>
<dbReference type="RefSeq" id="WP_207324586.1">
    <property type="nucleotide sequence ID" value="NZ_CP071504.1"/>
</dbReference>
<dbReference type="SUPFAM" id="SSF53254">
    <property type="entry name" value="Phosphoglycerate mutase-like"/>
    <property type="match status" value="1"/>
</dbReference>
<dbReference type="CDD" id="cd07040">
    <property type="entry name" value="HP"/>
    <property type="match status" value="1"/>
</dbReference>
<dbReference type="AlphaFoldDB" id="A0A975AJL7"/>
<reference evidence="1 2" key="1">
    <citation type="submission" date="2021-03" db="EMBL/GenBank/DDBJ databases">
        <title>Novel species identification of genus Shewanella.</title>
        <authorList>
            <person name="Liu G."/>
            <person name="Zhang Q."/>
        </authorList>
    </citation>
    <scope>NUCLEOTIDE SEQUENCE [LARGE SCALE GENOMIC DNA]</scope>
    <source>
        <strain evidence="1 2">FJAT-53726</strain>
    </source>
</reference>
<evidence type="ECO:0000313" key="2">
    <source>
        <dbReference type="Proteomes" id="UP000663281"/>
    </source>
</evidence>
<sequence>MKWIPLITLAMALCQISPLRAEERMIFLVRHAEKQLSADKDPQLSDQGQRRARDLVRHLHGIPLEGLIASQFIRTQATLTPLSEDRKLPIRVIPLQQPLATSLADIASQILQGEGNWVIAGHSNTLGPLIEKLGGPAIAPISENEYDKLFQLTLSQEQVVGFKTSRYGEPNAKSGE</sequence>
<proteinExistence type="predicted"/>
<name>A0A975AJL7_9GAMM</name>
<dbReference type="InterPro" id="IPR029033">
    <property type="entry name" value="His_PPase_superfam"/>
</dbReference>
<protein>
    <submittedName>
        <fullName evidence="1">Histidine phosphatase family protein</fullName>
    </submittedName>
</protein>